<dbReference type="EMBL" id="JAKWBL010000004">
    <property type="protein sequence ID" value="MCH5600292.1"/>
    <property type="molecule type" value="Genomic_DNA"/>
</dbReference>
<gene>
    <name evidence="7" type="ORF">MKP09_21410</name>
</gene>
<dbReference type="InterPro" id="IPR005746">
    <property type="entry name" value="Thioredoxin"/>
</dbReference>
<protein>
    <submittedName>
        <fullName evidence="7">Thioredoxin family protein</fullName>
    </submittedName>
</protein>
<evidence type="ECO:0000256" key="4">
    <source>
        <dbReference type="ARBA" id="ARBA00023157"/>
    </source>
</evidence>
<dbReference type="PANTHER" id="PTHR45663:SF11">
    <property type="entry name" value="GEO12009P1"/>
    <property type="match status" value="1"/>
</dbReference>
<keyword evidence="2" id="KW-0813">Transport</keyword>
<dbReference type="Gene3D" id="3.40.30.10">
    <property type="entry name" value="Glutaredoxin"/>
    <property type="match status" value="1"/>
</dbReference>
<evidence type="ECO:0000256" key="5">
    <source>
        <dbReference type="ARBA" id="ARBA00023284"/>
    </source>
</evidence>
<dbReference type="InterPro" id="IPR017937">
    <property type="entry name" value="Thioredoxin_CS"/>
</dbReference>
<name>A0ABS9SPJ4_9BACT</name>
<dbReference type="Pfam" id="PF00085">
    <property type="entry name" value="Thioredoxin"/>
    <property type="match status" value="1"/>
</dbReference>
<comment type="caution">
    <text evidence="7">The sequence shown here is derived from an EMBL/GenBank/DDBJ whole genome shotgun (WGS) entry which is preliminary data.</text>
</comment>
<evidence type="ECO:0000259" key="6">
    <source>
        <dbReference type="PROSITE" id="PS51352"/>
    </source>
</evidence>
<keyword evidence="8" id="KW-1185">Reference proteome</keyword>
<keyword evidence="4" id="KW-1015">Disulfide bond</keyword>
<evidence type="ECO:0000256" key="1">
    <source>
        <dbReference type="ARBA" id="ARBA00008987"/>
    </source>
</evidence>
<evidence type="ECO:0000313" key="7">
    <source>
        <dbReference type="EMBL" id="MCH5600292.1"/>
    </source>
</evidence>
<sequence>MTTSDSLVLIDFYAEWCGPCKKMEPYLKEIAVDMKDRVKVIRLDVDANQQLAKELNIEELPILHLYKNKELVWSNKGYIGKEEVLKKLNKELSI</sequence>
<dbReference type="PIRSF" id="PIRSF000077">
    <property type="entry name" value="Thioredoxin"/>
    <property type="match status" value="1"/>
</dbReference>
<evidence type="ECO:0000256" key="3">
    <source>
        <dbReference type="ARBA" id="ARBA00022982"/>
    </source>
</evidence>
<organism evidence="7 8">
    <name type="scientific">Niabella ginsengisoli</name>
    <dbReference type="NCBI Taxonomy" id="522298"/>
    <lineage>
        <taxon>Bacteria</taxon>
        <taxon>Pseudomonadati</taxon>
        <taxon>Bacteroidota</taxon>
        <taxon>Chitinophagia</taxon>
        <taxon>Chitinophagales</taxon>
        <taxon>Chitinophagaceae</taxon>
        <taxon>Niabella</taxon>
    </lineage>
</organism>
<dbReference type="InterPro" id="IPR013766">
    <property type="entry name" value="Thioredoxin_domain"/>
</dbReference>
<dbReference type="RefSeq" id="WP_240832293.1">
    <property type="nucleotide sequence ID" value="NZ_JAKWBL010000004.1"/>
</dbReference>
<proteinExistence type="inferred from homology"/>
<dbReference type="PRINTS" id="PR00421">
    <property type="entry name" value="THIOREDOXIN"/>
</dbReference>
<dbReference type="CDD" id="cd02947">
    <property type="entry name" value="TRX_family"/>
    <property type="match status" value="1"/>
</dbReference>
<dbReference type="PANTHER" id="PTHR45663">
    <property type="entry name" value="GEO12009P1"/>
    <property type="match status" value="1"/>
</dbReference>
<accession>A0ABS9SPJ4</accession>
<keyword evidence="3" id="KW-0249">Electron transport</keyword>
<evidence type="ECO:0000256" key="2">
    <source>
        <dbReference type="ARBA" id="ARBA00022448"/>
    </source>
</evidence>
<dbReference type="InterPro" id="IPR036249">
    <property type="entry name" value="Thioredoxin-like_sf"/>
</dbReference>
<feature type="domain" description="Thioredoxin" evidence="6">
    <location>
        <begin position="1"/>
        <end position="93"/>
    </location>
</feature>
<reference evidence="7 8" key="1">
    <citation type="submission" date="2022-02" db="EMBL/GenBank/DDBJ databases">
        <authorList>
            <person name="Min J."/>
        </authorList>
    </citation>
    <scope>NUCLEOTIDE SEQUENCE [LARGE SCALE GENOMIC DNA]</scope>
    <source>
        <strain evidence="7 8">GR10-1</strain>
    </source>
</reference>
<keyword evidence="5" id="KW-0676">Redox-active center</keyword>
<dbReference type="SUPFAM" id="SSF52833">
    <property type="entry name" value="Thioredoxin-like"/>
    <property type="match status" value="1"/>
</dbReference>
<dbReference type="PROSITE" id="PS51352">
    <property type="entry name" value="THIOREDOXIN_2"/>
    <property type="match status" value="1"/>
</dbReference>
<evidence type="ECO:0000313" key="8">
    <source>
        <dbReference type="Proteomes" id="UP001202248"/>
    </source>
</evidence>
<dbReference type="PROSITE" id="PS00194">
    <property type="entry name" value="THIOREDOXIN_1"/>
    <property type="match status" value="1"/>
</dbReference>
<dbReference type="Proteomes" id="UP001202248">
    <property type="component" value="Unassembled WGS sequence"/>
</dbReference>
<comment type="similarity">
    <text evidence="1">Belongs to the thioredoxin family.</text>
</comment>